<evidence type="ECO:0000313" key="10">
    <source>
        <dbReference type="EMBL" id="KAH9379533.1"/>
    </source>
</evidence>
<dbReference type="Gene3D" id="1.20.144.10">
    <property type="entry name" value="Phosphatidic acid phosphatase type 2/haloperoxidase"/>
    <property type="match status" value="1"/>
</dbReference>
<comment type="caution">
    <text evidence="10">The sequence shown here is derived from an EMBL/GenBank/DDBJ whole genome shotgun (WGS) entry which is preliminary data.</text>
</comment>
<evidence type="ECO:0000256" key="5">
    <source>
        <dbReference type="ARBA" id="ARBA00022989"/>
    </source>
</evidence>
<evidence type="ECO:0000256" key="6">
    <source>
        <dbReference type="ARBA" id="ARBA00023136"/>
    </source>
</evidence>
<evidence type="ECO:0000256" key="7">
    <source>
        <dbReference type="ARBA" id="ARBA00038324"/>
    </source>
</evidence>
<evidence type="ECO:0000259" key="9">
    <source>
        <dbReference type="Pfam" id="PF01569"/>
    </source>
</evidence>
<proteinExistence type="inferred from homology"/>
<keyword evidence="5 8" id="KW-1133">Transmembrane helix</keyword>
<gene>
    <name evidence="10" type="ORF">HPB48_022537</name>
</gene>
<dbReference type="PANTHER" id="PTHR14969">
    <property type="entry name" value="SPHINGOSINE-1-PHOSPHATE PHOSPHOHYDROLASE"/>
    <property type="match status" value="1"/>
</dbReference>
<feature type="transmembrane region" description="Helical" evidence="8">
    <location>
        <begin position="48"/>
        <end position="69"/>
    </location>
</feature>
<dbReference type="Proteomes" id="UP000821853">
    <property type="component" value="Chromosome 8"/>
</dbReference>
<reference evidence="10 11" key="1">
    <citation type="journal article" date="2020" name="Cell">
        <title>Large-Scale Comparative Analyses of Tick Genomes Elucidate Their Genetic Diversity and Vector Capacities.</title>
        <authorList>
            <consortium name="Tick Genome and Microbiome Consortium (TIGMIC)"/>
            <person name="Jia N."/>
            <person name="Wang J."/>
            <person name="Shi W."/>
            <person name="Du L."/>
            <person name="Sun Y."/>
            <person name="Zhan W."/>
            <person name="Jiang J.F."/>
            <person name="Wang Q."/>
            <person name="Zhang B."/>
            <person name="Ji P."/>
            <person name="Bell-Sakyi L."/>
            <person name="Cui X.M."/>
            <person name="Yuan T.T."/>
            <person name="Jiang B.G."/>
            <person name="Yang W.F."/>
            <person name="Lam T.T."/>
            <person name="Chang Q.C."/>
            <person name="Ding S.J."/>
            <person name="Wang X.J."/>
            <person name="Zhu J.G."/>
            <person name="Ruan X.D."/>
            <person name="Zhao L."/>
            <person name="Wei J.T."/>
            <person name="Ye R.Z."/>
            <person name="Que T.C."/>
            <person name="Du C.H."/>
            <person name="Zhou Y.H."/>
            <person name="Cheng J.X."/>
            <person name="Dai P.F."/>
            <person name="Guo W.B."/>
            <person name="Han X.H."/>
            <person name="Huang E.J."/>
            <person name="Li L.F."/>
            <person name="Wei W."/>
            <person name="Gao Y.C."/>
            <person name="Liu J.Z."/>
            <person name="Shao H.Z."/>
            <person name="Wang X."/>
            <person name="Wang C.C."/>
            <person name="Yang T.C."/>
            <person name="Huo Q.B."/>
            <person name="Li W."/>
            <person name="Chen H.Y."/>
            <person name="Chen S.E."/>
            <person name="Zhou L.G."/>
            <person name="Ni X.B."/>
            <person name="Tian J.H."/>
            <person name="Sheng Y."/>
            <person name="Liu T."/>
            <person name="Pan Y.S."/>
            <person name="Xia L.Y."/>
            <person name="Li J."/>
            <person name="Zhao F."/>
            <person name="Cao W.C."/>
        </authorList>
    </citation>
    <scope>NUCLEOTIDE SEQUENCE [LARGE SCALE GENOMIC DNA]</scope>
    <source>
        <strain evidence="10">HaeL-2018</strain>
    </source>
</reference>
<evidence type="ECO:0000256" key="2">
    <source>
        <dbReference type="ARBA" id="ARBA00022692"/>
    </source>
</evidence>
<dbReference type="VEuPathDB" id="VectorBase:HLOH_043592"/>
<evidence type="ECO:0000256" key="1">
    <source>
        <dbReference type="ARBA" id="ARBA00004477"/>
    </source>
</evidence>
<evidence type="ECO:0000256" key="3">
    <source>
        <dbReference type="ARBA" id="ARBA00022801"/>
    </source>
</evidence>
<feature type="domain" description="Phosphatidic acid phosphatase type 2/haloperoxidase" evidence="9">
    <location>
        <begin position="21"/>
        <end position="65"/>
    </location>
</feature>
<dbReference type="GO" id="GO:0006670">
    <property type="term" value="P:sphingosine metabolic process"/>
    <property type="evidence" value="ECO:0007669"/>
    <property type="project" value="TreeGrafter"/>
</dbReference>
<dbReference type="AlphaFoldDB" id="A0A9J6GVR3"/>
<dbReference type="Pfam" id="PF01569">
    <property type="entry name" value="PAP2"/>
    <property type="match status" value="1"/>
</dbReference>
<keyword evidence="6 8" id="KW-0472">Membrane</keyword>
<keyword evidence="4" id="KW-0256">Endoplasmic reticulum</keyword>
<dbReference type="SUPFAM" id="SSF48317">
    <property type="entry name" value="Acid phosphatase/Vanadium-dependent haloperoxidase"/>
    <property type="match status" value="1"/>
</dbReference>
<keyword evidence="11" id="KW-1185">Reference proteome</keyword>
<evidence type="ECO:0000256" key="8">
    <source>
        <dbReference type="SAM" id="Phobius"/>
    </source>
</evidence>
<comment type="subcellular location">
    <subcellularLocation>
        <location evidence="1">Endoplasmic reticulum membrane</location>
        <topology evidence="1">Multi-pass membrane protein</topology>
    </subcellularLocation>
</comment>
<name>A0A9J6GVR3_HAELO</name>
<accession>A0A9J6GVR3</accession>
<dbReference type="GO" id="GO:0005789">
    <property type="term" value="C:endoplasmic reticulum membrane"/>
    <property type="evidence" value="ECO:0007669"/>
    <property type="project" value="UniProtKB-SubCell"/>
</dbReference>
<evidence type="ECO:0000256" key="4">
    <source>
        <dbReference type="ARBA" id="ARBA00022824"/>
    </source>
</evidence>
<dbReference type="PANTHER" id="PTHR14969:SF28">
    <property type="entry name" value="DIHYDROSPHINGOSINE 1-PHOSPHATE PHOSPHATASE LCB3-RELATED"/>
    <property type="match status" value="1"/>
</dbReference>
<dbReference type="EMBL" id="JABSTR010000010">
    <property type="protein sequence ID" value="KAH9379533.1"/>
    <property type="molecule type" value="Genomic_DNA"/>
</dbReference>
<dbReference type="GO" id="GO:0042392">
    <property type="term" value="F:sphingosine-1-phosphate phosphatase activity"/>
    <property type="evidence" value="ECO:0007669"/>
    <property type="project" value="TreeGrafter"/>
</dbReference>
<dbReference type="InterPro" id="IPR036938">
    <property type="entry name" value="PAP2/HPO_sf"/>
</dbReference>
<feature type="transmembrane region" description="Helical" evidence="8">
    <location>
        <begin position="20"/>
        <end position="41"/>
    </location>
</feature>
<dbReference type="OrthoDB" id="301434at2759"/>
<evidence type="ECO:0000313" key="11">
    <source>
        <dbReference type="Proteomes" id="UP000821853"/>
    </source>
</evidence>
<comment type="similarity">
    <text evidence="7">Belongs to the type 2 lipid phosphate phosphatase family.</text>
</comment>
<dbReference type="InterPro" id="IPR000326">
    <property type="entry name" value="PAP2/HPO"/>
</dbReference>
<sequence>MPDKPVSVCPPCFLCCAQYSFPVALAVCVVWCLLLCVSRLYLGMHTVLDILVGLVLAWALLFVLCAVSLPAEAWLLGRPWGAPLAAALLLYVYPAPPRWTPARGDTCLVVTTVSGIWAGQALLPRLGLLPTADAVRGSFHEKSALSIYSGNKTGIEKEPIYDNARGSGLLCETRSGVLRTLVLRAKFTEGLDTTCSSGNQAEETVRHVVLECTELKPPATVAVTQNPDVSAISASLSAHADVQMALLDPLAMALGFHGPKQQPHWEAVEVTKRRLEH</sequence>
<keyword evidence="2 8" id="KW-0812">Transmembrane</keyword>
<protein>
    <recommendedName>
        <fullName evidence="9">Phosphatidic acid phosphatase type 2/haloperoxidase domain-containing protein</fullName>
    </recommendedName>
</protein>
<organism evidence="10 11">
    <name type="scientific">Haemaphysalis longicornis</name>
    <name type="common">Bush tick</name>
    <dbReference type="NCBI Taxonomy" id="44386"/>
    <lineage>
        <taxon>Eukaryota</taxon>
        <taxon>Metazoa</taxon>
        <taxon>Ecdysozoa</taxon>
        <taxon>Arthropoda</taxon>
        <taxon>Chelicerata</taxon>
        <taxon>Arachnida</taxon>
        <taxon>Acari</taxon>
        <taxon>Parasitiformes</taxon>
        <taxon>Ixodida</taxon>
        <taxon>Ixodoidea</taxon>
        <taxon>Ixodidae</taxon>
        <taxon>Haemaphysalinae</taxon>
        <taxon>Haemaphysalis</taxon>
    </lineage>
</organism>
<keyword evidence="3" id="KW-0378">Hydrolase</keyword>